<sequence>MCKFLALKWTKKLLTAFSSHKQCVPESAVKEWRNALYPINQTMVQVDGTCLPGKIPCPSKDSQTKGIGVKSVYIPQLYVDSPLKVVLQRSNKYPSVMFTSGYGFDPNVTVDRPDSLMTANVTIQACPKDEINDDISAGDSGAGLRDINANLYGIVRMASCSHMYGRLEESKYLNETLSKDTFKGGVSTKVASYMPFICKVTKSSEKKGCLPEDKKLHNHF</sequence>
<dbReference type="AlphaFoldDB" id="A0A915E9K3"/>
<organism evidence="1 2">
    <name type="scientific">Ditylenchus dipsaci</name>
    <dbReference type="NCBI Taxonomy" id="166011"/>
    <lineage>
        <taxon>Eukaryota</taxon>
        <taxon>Metazoa</taxon>
        <taxon>Ecdysozoa</taxon>
        <taxon>Nematoda</taxon>
        <taxon>Chromadorea</taxon>
        <taxon>Rhabditida</taxon>
        <taxon>Tylenchina</taxon>
        <taxon>Tylenchomorpha</taxon>
        <taxon>Sphaerularioidea</taxon>
        <taxon>Anguinidae</taxon>
        <taxon>Anguininae</taxon>
        <taxon>Ditylenchus</taxon>
    </lineage>
</organism>
<dbReference type="Proteomes" id="UP000887574">
    <property type="component" value="Unplaced"/>
</dbReference>
<evidence type="ECO:0000313" key="2">
    <source>
        <dbReference type="WBParaSite" id="jg431"/>
    </source>
</evidence>
<name>A0A915E9K3_9BILA</name>
<proteinExistence type="predicted"/>
<dbReference type="InterPro" id="IPR009003">
    <property type="entry name" value="Peptidase_S1_PA"/>
</dbReference>
<accession>A0A915E9K3</accession>
<keyword evidence="1" id="KW-1185">Reference proteome</keyword>
<dbReference type="SUPFAM" id="SSF50494">
    <property type="entry name" value="Trypsin-like serine proteases"/>
    <property type="match status" value="1"/>
</dbReference>
<reference evidence="2" key="1">
    <citation type="submission" date="2022-11" db="UniProtKB">
        <authorList>
            <consortium name="WormBaseParasite"/>
        </authorList>
    </citation>
    <scope>IDENTIFICATION</scope>
</reference>
<protein>
    <submittedName>
        <fullName evidence="2">Uncharacterized protein</fullName>
    </submittedName>
</protein>
<evidence type="ECO:0000313" key="1">
    <source>
        <dbReference type="Proteomes" id="UP000887574"/>
    </source>
</evidence>
<dbReference type="WBParaSite" id="jg431">
    <property type="protein sequence ID" value="jg431"/>
    <property type="gene ID" value="jg431"/>
</dbReference>